<gene>
    <name evidence="7" type="ORF">APUTEX25_005845</name>
</gene>
<organism evidence="7 8">
    <name type="scientific">Auxenochlorella protothecoides</name>
    <name type="common">Green microalga</name>
    <name type="synonym">Chlorella protothecoides</name>
    <dbReference type="NCBI Taxonomy" id="3075"/>
    <lineage>
        <taxon>Eukaryota</taxon>
        <taxon>Viridiplantae</taxon>
        <taxon>Chlorophyta</taxon>
        <taxon>core chlorophytes</taxon>
        <taxon>Trebouxiophyceae</taxon>
        <taxon>Chlorellales</taxon>
        <taxon>Chlorellaceae</taxon>
        <taxon>Auxenochlorella</taxon>
    </lineage>
</organism>
<dbReference type="Pfam" id="PF24492">
    <property type="entry name" value="HEAT_ECM29"/>
    <property type="match status" value="1"/>
</dbReference>
<evidence type="ECO:0000259" key="5">
    <source>
        <dbReference type="Pfam" id="PF13001"/>
    </source>
</evidence>
<feature type="non-terminal residue" evidence="7">
    <location>
        <position position="833"/>
    </location>
</feature>
<dbReference type="GO" id="GO:0043248">
    <property type="term" value="P:proteasome assembly"/>
    <property type="evidence" value="ECO:0007669"/>
    <property type="project" value="InterPro"/>
</dbReference>
<dbReference type="SUPFAM" id="SSF48371">
    <property type="entry name" value="ARM repeat"/>
    <property type="match status" value="1"/>
</dbReference>
<accession>A0A3M7L140</accession>
<evidence type="ECO:0000313" key="7">
    <source>
        <dbReference type="EMBL" id="RMZ55804.1"/>
    </source>
</evidence>
<dbReference type="Pfam" id="PF13001">
    <property type="entry name" value="ECM29_N"/>
    <property type="match status" value="1"/>
</dbReference>
<dbReference type="GO" id="GO:0060090">
    <property type="term" value="F:molecular adaptor activity"/>
    <property type="evidence" value="ECO:0007669"/>
    <property type="project" value="InterPro"/>
</dbReference>
<evidence type="ECO:0000256" key="1">
    <source>
        <dbReference type="ARBA" id="ARBA00004496"/>
    </source>
</evidence>
<proteinExistence type="predicted"/>
<dbReference type="InterPro" id="IPR011989">
    <property type="entry name" value="ARM-like"/>
</dbReference>
<evidence type="ECO:0000313" key="8">
    <source>
        <dbReference type="Proteomes" id="UP000279271"/>
    </source>
</evidence>
<evidence type="ECO:0000256" key="3">
    <source>
        <dbReference type="ARBA" id="ARBA00022737"/>
    </source>
</evidence>
<keyword evidence="4" id="KW-0647">Proteasome</keyword>
<dbReference type="InterPro" id="IPR024372">
    <property type="entry name" value="Ecm29_N"/>
</dbReference>
<evidence type="ECO:0000259" key="6">
    <source>
        <dbReference type="Pfam" id="PF24492"/>
    </source>
</evidence>
<keyword evidence="2" id="KW-0963">Cytoplasm</keyword>
<dbReference type="GO" id="GO:0000502">
    <property type="term" value="C:proteasome complex"/>
    <property type="evidence" value="ECO:0007669"/>
    <property type="project" value="UniProtKB-KW"/>
</dbReference>
<protein>
    <submittedName>
        <fullName evidence="7">Uncharacterized protein</fullName>
    </submittedName>
</protein>
<keyword evidence="3" id="KW-0677">Repeat</keyword>
<name>A0A3M7L140_AUXPR</name>
<dbReference type="GO" id="GO:0036503">
    <property type="term" value="P:ERAD pathway"/>
    <property type="evidence" value="ECO:0007669"/>
    <property type="project" value="TreeGrafter"/>
</dbReference>
<comment type="subcellular location">
    <subcellularLocation>
        <location evidence="1">Cytoplasm</location>
    </subcellularLocation>
</comment>
<dbReference type="Gene3D" id="1.25.10.10">
    <property type="entry name" value="Leucine-rich Repeat Variant"/>
    <property type="match status" value="1"/>
</dbReference>
<dbReference type="GO" id="GO:0005737">
    <property type="term" value="C:cytoplasm"/>
    <property type="evidence" value="ECO:0007669"/>
    <property type="project" value="UniProtKB-SubCell"/>
</dbReference>
<evidence type="ECO:0000256" key="2">
    <source>
        <dbReference type="ARBA" id="ARBA00022490"/>
    </source>
</evidence>
<dbReference type="PANTHER" id="PTHR23346:SF19">
    <property type="entry name" value="PROTEASOME ADAPTER AND SCAFFOLD PROTEIN ECM29"/>
    <property type="match status" value="1"/>
</dbReference>
<feature type="domain" description="Proteasome adapter and scaffold protein ECM29 HEAT-repeat" evidence="6">
    <location>
        <begin position="775"/>
        <end position="833"/>
    </location>
</feature>
<reference evidence="8" key="1">
    <citation type="journal article" date="2018" name="Algal Res.">
        <title>Characterization of plant carbon substrate utilization by Auxenochlorella protothecoides.</title>
        <authorList>
            <person name="Vogler B.W."/>
            <person name="Starkenburg S.R."/>
            <person name="Sudasinghe N."/>
            <person name="Schambach J.Y."/>
            <person name="Rollin J.A."/>
            <person name="Pattathil S."/>
            <person name="Barry A.N."/>
        </authorList>
    </citation>
    <scope>NUCLEOTIDE SEQUENCE [LARGE SCALE GENOMIC DNA]</scope>
    <source>
        <strain evidence="8">UTEX 25</strain>
    </source>
</reference>
<dbReference type="InterPro" id="IPR016024">
    <property type="entry name" value="ARM-type_fold"/>
</dbReference>
<feature type="domain" description="Proteasome component Ecm29 N-terminal" evidence="5">
    <location>
        <begin position="26"/>
        <end position="232"/>
    </location>
</feature>
<dbReference type="InterPro" id="IPR055443">
    <property type="entry name" value="HEAT_ECM29"/>
</dbReference>
<evidence type="ECO:0000256" key="4">
    <source>
        <dbReference type="ARBA" id="ARBA00022942"/>
    </source>
</evidence>
<dbReference type="Proteomes" id="UP000279271">
    <property type="component" value="Unassembled WGS sequence"/>
</dbReference>
<dbReference type="EMBL" id="QOKY01000159">
    <property type="protein sequence ID" value="RMZ55804.1"/>
    <property type="molecule type" value="Genomic_DNA"/>
</dbReference>
<comment type="caution">
    <text evidence="7">The sequence shown here is derived from an EMBL/GenBank/DDBJ whole genome shotgun (WGS) entry which is preliminary data.</text>
</comment>
<dbReference type="GO" id="GO:0005634">
    <property type="term" value="C:nucleus"/>
    <property type="evidence" value="ECO:0007669"/>
    <property type="project" value="TreeGrafter"/>
</dbReference>
<dbReference type="PANTHER" id="PTHR23346">
    <property type="entry name" value="TRANSLATIONAL ACTIVATOR GCN1-RELATED"/>
    <property type="match status" value="1"/>
</dbReference>
<dbReference type="AlphaFoldDB" id="A0A3M7L140"/>
<sequence>MADVGQEAEALTVVLTRLASTPDEALEKRIQPLPTLRLPLAELAGVYTSPTAGPMSRNFAAVYLERAGARATPADVADVLETLIPGLARRQEAHQSMFLKLILWGLPHFDKRYASPGGEEGPPPVLADASDRAFFLSFACQLLTYQPPPASAAPADPARSVPGTSAALAALLNGAEALTAGPGALAAAKRGSLGACAAWCRDPRDLLLPCTLACAEPDDAVAERGQATLRTLGDLSAVALGAAAALGLVAARGVLEGQEPPPEGWVAALASCVTTGVVDPEVRLTAAQSLAFLAAAAREAGGGVAGEQTPLAGIDWSEVVAAIVQQGAVGALGTLAWAVPEAGILESVAEALLGLHGRRGEALLFPTGEALCLVFGGTRLQLHHLLDIEYLGLASLDGPRGGTPGGAAPVSTERQAVQAKILEAVVGRFPDSAKAEQRAAGAAWLTALLQHVGPSPLILARLSAIQEALIPMLGEDSELVQELASRGLIETHGLASGATREELVKRLIVALSGNTHKRPAASLSGATDAANGTGTAVAGGAGGAGTKSGALLVYRELASMAAALSEPELLYHFMELALQTSATTSGPGRPTPTVTQASLNASLPRILPRLFRHRFDPNPKVQAAMSRVWLLLVDDGAALLDAQLGPLLDALLADMGQPAWRVRESAALAAAELARGRGWGDLAPRYQPLWNMGLSSLFPLIRVLDDVKESVRAAGLALVRTLRGFALRATGTEGGADLTQGATVAAVWASSAAEVRAVCLECLTTVCRQAPPALLRQHVATLVPPLLEALSGLEDSRLNFVEQHAAGLGLDTDRLDGARASAAQSGPVGDTLD</sequence>